<dbReference type="EMBL" id="PQXK01000084">
    <property type="protein sequence ID" value="TGO37972.1"/>
    <property type="molecule type" value="Genomic_DNA"/>
</dbReference>
<protein>
    <submittedName>
        <fullName evidence="2">Uncharacterized protein</fullName>
    </submittedName>
</protein>
<accession>A0A4Z1GRA6</accession>
<feature type="region of interest" description="Disordered" evidence="1">
    <location>
        <begin position="731"/>
        <end position="750"/>
    </location>
</feature>
<evidence type="ECO:0000256" key="1">
    <source>
        <dbReference type="SAM" id="MobiDB-lite"/>
    </source>
</evidence>
<proteinExistence type="predicted"/>
<evidence type="ECO:0000313" key="3">
    <source>
        <dbReference type="Proteomes" id="UP000297814"/>
    </source>
</evidence>
<keyword evidence="3" id="KW-1185">Reference proteome</keyword>
<organism evidence="2 3">
    <name type="scientific">Botrytis hyacinthi</name>
    <dbReference type="NCBI Taxonomy" id="278943"/>
    <lineage>
        <taxon>Eukaryota</taxon>
        <taxon>Fungi</taxon>
        <taxon>Dikarya</taxon>
        <taxon>Ascomycota</taxon>
        <taxon>Pezizomycotina</taxon>
        <taxon>Leotiomycetes</taxon>
        <taxon>Helotiales</taxon>
        <taxon>Sclerotiniaceae</taxon>
        <taxon>Botrytis</taxon>
    </lineage>
</organism>
<sequence length="894" mass="94844">MLHVAIPAAMEMAEFASAAIGGPVANDPHGNIWAFPDPESRDLAGRIFGPVRTTLSKKWPNNYQYIKTSGSQISHTVQYQPRQVVLLVGRQAFKHYRQTNRHDYISLFNITAPDSWAYFGIGAQQLTQGNRINHDGSMSDIGWTVNLYGSVANNLLVNLTDWTLAHKLRTRDSASSKPAASRKLLKGRINRQVRGTTADLSKKPLTMASNATYINNSSIYGTPLPSEEVQGPQLTSYSSASASDGLTSSTPLSLLWKNSSSSTFPPNTGSSAPYLLSLWYLNTTTSGGSHILPTSSVFFAFIQLPDPTASTIALLSTVRSPSTSTTMINPDAFDNSTSTNTTSAITYVGKSFMPTSGYLSDFTTTFTKSGDFITVIKSSKLVISAYSSPSLFLCTTTDEVDKIWCQVSITPKPTATFNNPDPKGTDDIEIPFVKVTIPDGPCEPLPKVHHGGFFGALFNLGSDLVDGVLDDPCHLVFPIVKGVKLPLPEWLVLNIYPPQESFPDSLEEEKSSTIFTSFITTSFSSSKLSISTTASSSSLTSSICSASAVSSCVASCAVSAGSTQSCSTICSTVTACSGTATTSSTISSINTSENGSWEIHQVPTNFINIQSSIQSVLVAAWASAPKGSDASSYASVQSSVSTAKSTKSGFGNTQDSSFSSTSSRITFISGSESERSSTFQTSGLSSLLSSHATVTTSSSQSNTSPISSVSNTLSKSSVLSSTIQFSVFRSGNSGKTSSSTTSSPPSIFSDAPTRSSTIGILSNHIASTTIPAIESTTPIDMFQMNFWYQTDNKEKSTGNLWYMYVNKLVDRNLSHVDLCQTSGLVSVQDQNIASHDPLPSPIPYPGGSFALPPKGAGAGCYFKGDRSVVGDVFCPGKPTVSCQGNAGEAPIVCD</sequence>
<feature type="compositionally biased region" description="Low complexity" evidence="1">
    <location>
        <begin position="736"/>
        <end position="746"/>
    </location>
</feature>
<dbReference type="Proteomes" id="UP000297814">
    <property type="component" value="Unassembled WGS sequence"/>
</dbReference>
<dbReference type="AlphaFoldDB" id="A0A4Z1GRA6"/>
<name>A0A4Z1GRA6_9HELO</name>
<gene>
    <name evidence="2" type="ORF">BHYA_0084g00020</name>
</gene>
<reference evidence="2 3" key="1">
    <citation type="submission" date="2017-12" db="EMBL/GenBank/DDBJ databases">
        <title>Comparative genomics of Botrytis spp.</title>
        <authorList>
            <person name="Valero-Jimenez C.A."/>
            <person name="Tapia P."/>
            <person name="Veloso J."/>
            <person name="Silva-Moreno E."/>
            <person name="Staats M."/>
            <person name="Valdes J.H."/>
            <person name="Van Kan J.A.L."/>
        </authorList>
    </citation>
    <scope>NUCLEOTIDE SEQUENCE [LARGE SCALE GENOMIC DNA]</scope>
    <source>
        <strain evidence="2 3">Bh0001</strain>
    </source>
</reference>
<comment type="caution">
    <text evidence="2">The sequence shown here is derived from an EMBL/GenBank/DDBJ whole genome shotgun (WGS) entry which is preliminary data.</text>
</comment>
<evidence type="ECO:0000313" key="2">
    <source>
        <dbReference type="EMBL" id="TGO37972.1"/>
    </source>
</evidence>